<dbReference type="Gene3D" id="3.30.710.10">
    <property type="entry name" value="Potassium Channel Kv1.1, Chain A"/>
    <property type="match status" value="1"/>
</dbReference>
<sequence length="407" mass="44160">MSATQYCPSLNLVNTEQALRANNDNGPSMQHVDKMSPKSPYADTDIISLDVGESRFRVHRSILSQSAILDGNPTLRLWNEERINTITLPDLEETTAHTLVHYLYTGTYQDTYHTLENTDPLSPFRLSISVYAVAIRTKLPGLAKLAREQVTALGVSLSIYDILTVARENAFPLLAPDETWLPLYIEEIVKKAAAEEPGLFTKAAFTDQIEGNRRFRQVVMQAIVNTYAGDSAKGSPMTVPQPPTMEDGFGKAHASLPGGNESGTGNVIISKGPEAVRETTETPPLVRAASLTLDEIDPTLRKIDAPEPFTDELGFEKSKTWQNMGKDPSAASFAHEKTHTRTDSVVQSEVSRSPTSPTEKPSPTAFESADTVSAAANSTNGDVGATKKSKNKNKKKKGKALGLATSS</sequence>
<dbReference type="PANTHER" id="PTHR37538">
    <property type="entry name" value="BTB DOMAIN-CONTAINING PROTEIN"/>
    <property type="match status" value="1"/>
</dbReference>
<feature type="compositionally biased region" description="Polar residues" evidence="1">
    <location>
        <begin position="370"/>
        <end position="381"/>
    </location>
</feature>
<accession>A0A6A5T9L6</accession>
<name>A0A6A5T9L6_9PLEO</name>
<dbReference type="PANTHER" id="PTHR37538:SF4">
    <property type="entry name" value="PITSLRE SERINE_THREONINE-PROTEIN KINASE CDC2L1"/>
    <property type="match status" value="1"/>
</dbReference>
<organism evidence="2 3">
    <name type="scientific">Byssothecium circinans</name>
    <dbReference type="NCBI Taxonomy" id="147558"/>
    <lineage>
        <taxon>Eukaryota</taxon>
        <taxon>Fungi</taxon>
        <taxon>Dikarya</taxon>
        <taxon>Ascomycota</taxon>
        <taxon>Pezizomycotina</taxon>
        <taxon>Dothideomycetes</taxon>
        <taxon>Pleosporomycetidae</taxon>
        <taxon>Pleosporales</taxon>
        <taxon>Massarineae</taxon>
        <taxon>Massarinaceae</taxon>
        <taxon>Byssothecium</taxon>
    </lineage>
</organism>
<dbReference type="AlphaFoldDB" id="A0A6A5T9L6"/>
<evidence type="ECO:0008006" key="4">
    <source>
        <dbReference type="Google" id="ProtNLM"/>
    </source>
</evidence>
<evidence type="ECO:0000256" key="1">
    <source>
        <dbReference type="SAM" id="MobiDB-lite"/>
    </source>
</evidence>
<protein>
    <recommendedName>
        <fullName evidence="4">BTB domain-containing protein</fullName>
    </recommendedName>
</protein>
<feature type="region of interest" description="Disordered" evidence="1">
    <location>
        <begin position="321"/>
        <end position="407"/>
    </location>
</feature>
<proteinExistence type="predicted"/>
<reference evidence="2" key="1">
    <citation type="journal article" date="2020" name="Stud. Mycol.">
        <title>101 Dothideomycetes genomes: a test case for predicting lifestyles and emergence of pathogens.</title>
        <authorList>
            <person name="Haridas S."/>
            <person name="Albert R."/>
            <person name="Binder M."/>
            <person name="Bloem J."/>
            <person name="Labutti K."/>
            <person name="Salamov A."/>
            <person name="Andreopoulos B."/>
            <person name="Baker S."/>
            <person name="Barry K."/>
            <person name="Bills G."/>
            <person name="Bluhm B."/>
            <person name="Cannon C."/>
            <person name="Castanera R."/>
            <person name="Culley D."/>
            <person name="Daum C."/>
            <person name="Ezra D."/>
            <person name="Gonzalez J."/>
            <person name="Henrissat B."/>
            <person name="Kuo A."/>
            <person name="Liang C."/>
            <person name="Lipzen A."/>
            <person name="Lutzoni F."/>
            <person name="Magnuson J."/>
            <person name="Mondo S."/>
            <person name="Nolan M."/>
            <person name="Ohm R."/>
            <person name="Pangilinan J."/>
            <person name="Park H.-J."/>
            <person name="Ramirez L."/>
            <person name="Alfaro M."/>
            <person name="Sun H."/>
            <person name="Tritt A."/>
            <person name="Yoshinaga Y."/>
            <person name="Zwiers L.-H."/>
            <person name="Turgeon B."/>
            <person name="Goodwin S."/>
            <person name="Spatafora J."/>
            <person name="Crous P."/>
            <person name="Grigoriev I."/>
        </authorList>
    </citation>
    <scope>NUCLEOTIDE SEQUENCE</scope>
    <source>
        <strain evidence="2">CBS 675.92</strain>
    </source>
</reference>
<gene>
    <name evidence="2" type="ORF">CC80DRAFT_275299</name>
</gene>
<evidence type="ECO:0000313" key="2">
    <source>
        <dbReference type="EMBL" id="KAF1949261.1"/>
    </source>
</evidence>
<dbReference type="InterPro" id="IPR011333">
    <property type="entry name" value="SKP1/BTB/POZ_sf"/>
</dbReference>
<evidence type="ECO:0000313" key="3">
    <source>
        <dbReference type="Proteomes" id="UP000800035"/>
    </source>
</evidence>
<dbReference type="EMBL" id="ML977039">
    <property type="protein sequence ID" value="KAF1949261.1"/>
    <property type="molecule type" value="Genomic_DNA"/>
</dbReference>
<dbReference type="SUPFAM" id="SSF54695">
    <property type="entry name" value="POZ domain"/>
    <property type="match status" value="1"/>
</dbReference>
<dbReference type="Proteomes" id="UP000800035">
    <property type="component" value="Unassembled WGS sequence"/>
</dbReference>
<keyword evidence="3" id="KW-1185">Reference proteome</keyword>
<feature type="compositionally biased region" description="Low complexity" evidence="1">
    <location>
        <begin position="351"/>
        <end position="364"/>
    </location>
</feature>
<feature type="compositionally biased region" description="Basic residues" evidence="1">
    <location>
        <begin position="387"/>
        <end position="399"/>
    </location>
</feature>
<dbReference type="OrthoDB" id="3594103at2759"/>
<dbReference type="CDD" id="cd18186">
    <property type="entry name" value="BTB_POZ_ZBTB_KLHL-like"/>
    <property type="match status" value="1"/>
</dbReference>